<dbReference type="InterPro" id="IPR011701">
    <property type="entry name" value="MFS"/>
</dbReference>
<keyword evidence="3" id="KW-0472">Membrane</keyword>
<dbReference type="GO" id="GO:0022857">
    <property type="term" value="F:transmembrane transporter activity"/>
    <property type="evidence" value="ECO:0007669"/>
    <property type="project" value="InterPro"/>
</dbReference>
<dbReference type="PANTHER" id="PTHR11360">
    <property type="entry name" value="MONOCARBOXYLATE TRANSPORTER"/>
    <property type="match status" value="1"/>
</dbReference>
<dbReference type="Pfam" id="PF07690">
    <property type="entry name" value="MFS_1"/>
    <property type="match status" value="1"/>
</dbReference>
<dbReference type="PANTHER" id="PTHR11360:SF234">
    <property type="entry name" value="MFS-TYPE TRANSPORTER DBAD-RELATED"/>
    <property type="match status" value="1"/>
</dbReference>
<organism evidence="3 4">
    <name type="scientific">Didymella rabiei</name>
    <name type="common">Chickpea ascochyta blight fungus</name>
    <name type="synonym">Mycosphaerella rabiei</name>
    <dbReference type="NCBI Taxonomy" id="5454"/>
    <lineage>
        <taxon>Eukaryota</taxon>
        <taxon>Fungi</taxon>
        <taxon>Dikarya</taxon>
        <taxon>Ascomycota</taxon>
        <taxon>Pezizomycotina</taxon>
        <taxon>Dothideomycetes</taxon>
        <taxon>Pleosporomycetidae</taxon>
        <taxon>Pleosporales</taxon>
        <taxon>Pleosporineae</taxon>
        <taxon>Didymellaceae</taxon>
        <taxon>Ascochyta</taxon>
    </lineage>
</organism>
<dbReference type="InterPro" id="IPR020846">
    <property type="entry name" value="MFS_dom"/>
</dbReference>
<evidence type="ECO:0000256" key="1">
    <source>
        <dbReference type="ARBA" id="ARBA00004141"/>
    </source>
</evidence>
<dbReference type="AlphaFoldDB" id="A0A163KGD9"/>
<dbReference type="OrthoDB" id="6499973at2759"/>
<comment type="subcellular location">
    <subcellularLocation>
        <location evidence="1">Membrane</location>
        <topology evidence="1">Multi-pass membrane protein</topology>
    </subcellularLocation>
</comment>
<comment type="similarity">
    <text evidence="2">Belongs to the major facilitator superfamily. Monocarboxylate porter (TC 2.A.1.13) family.</text>
</comment>
<keyword evidence="3" id="KW-0812">Transmembrane</keyword>
<name>A0A163KGD9_DIDRA</name>
<proteinExistence type="inferred from homology"/>
<accession>A0A163KGD9</accession>
<sequence>MAAEKTTASQVATQSDSNKMASSLRPWVQVVAGLFLMFNSWGLINAFGVFQEYYSSFNPALSTPSSISWIGSLQTFLLLACGSATGSFVDRGYAQVMSFIGCALVTLGLLFTSFSGEFSTAHRPVYYQVLLSQGILSGLGMSLLLVPSTAIVPTYFTQNRALAVGLANSGASLGGIIYPILTRRLLASVGFSWAIRATALVVLITTGVGGLLVRQRSALTKNPAKRTLYEFSCLKDPAYALFIAGIFFSFAGIYIPYFYISAWVRDTAFPVQGLSTYYLISIMNAGGLVGRIVPNFVADKFVAGPVLTQALAAIACGALAAGWTRIKTSLAGLIVWVVAYGFVSGSVISLIPASAATLTPDMSRLGGRIGVLFAGNAIASLIGNPVAGAIQRDTGPGWSGLASYCAVFTIVGGLLLVVCWTLDVRRRKSAARADGLE</sequence>
<evidence type="ECO:0000313" key="3">
    <source>
        <dbReference type="EMBL" id="KZM26980.1"/>
    </source>
</evidence>
<protein>
    <submittedName>
        <fullName evidence="3">Transmembrane transport</fullName>
    </submittedName>
</protein>
<keyword evidence="4" id="KW-1185">Reference proteome</keyword>
<dbReference type="InterPro" id="IPR036259">
    <property type="entry name" value="MFS_trans_sf"/>
</dbReference>
<dbReference type="GO" id="GO:0016020">
    <property type="term" value="C:membrane"/>
    <property type="evidence" value="ECO:0007669"/>
    <property type="project" value="UniProtKB-SubCell"/>
</dbReference>
<reference evidence="3 4" key="1">
    <citation type="journal article" date="2016" name="Sci. Rep.">
        <title>Draft genome sequencing and secretome analysis of fungal phytopathogen Ascochyta rabiei provides insight into the necrotrophic effector repertoire.</title>
        <authorList>
            <person name="Verma S."/>
            <person name="Gazara R.K."/>
            <person name="Nizam S."/>
            <person name="Parween S."/>
            <person name="Chattopadhyay D."/>
            <person name="Verma P.K."/>
        </authorList>
    </citation>
    <scope>NUCLEOTIDE SEQUENCE [LARGE SCALE GENOMIC DNA]</scope>
    <source>
        <strain evidence="3 4">ArDII</strain>
    </source>
</reference>
<dbReference type="Gene3D" id="1.20.1250.20">
    <property type="entry name" value="MFS general substrate transporter like domains"/>
    <property type="match status" value="2"/>
</dbReference>
<dbReference type="PROSITE" id="PS50850">
    <property type="entry name" value="MFS"/>
    <property type="match status" value="1"/>
</dbReference>
<dbReference type="SUPFAM" id="SSF103473">
    <property type="entry name" value="MFS general substrate transporter"/>
    <property type="match status" value="1"/>
</dbReference>
<evidence type="ECO:0000313" key="4">
    <source>
        <dbReference type="Proteomes" id="UP000076837"/>
    </source>
</evidence>
<dbReference type="Proteomes" id="UP000076837">
    <property type="component" value="Unassembled WGS sequence"/>
</dbReference>
<comment type="caution">
    <text evidence="3">The sequence shown here is derived from an EMBL/GenBank/DDBJ whole genome shotgun (WGS) entry which is preliminary data.</text>
</comment>
<gene>
    <name evidence="3" type="ORF">ST47_g1913</name>
</gene>
<dbReference type="InterPro" id="IPR050327">
    <property type="entry name" value="Proton-linked_MCT"/>
</dbReference>
<evidence type="ECO:0000256" key="2">
    <source>
        <dbReference type="ARBA" id="ARBA00006727"/>
    </source>
</evidence>
<dbReference type="EMBL" id="JYNV01000083">
    <property type="protein sequence ID" value="KZM26980.1"/>
    <property type="molecule type" value="Genomic_DNA"/>
</dbReference>